<dbReference type="PANTHER" id="PTHR30455">
    <property type="entry name" value="TRANSCRIPTIONAL REPRESSOR NRDR"/>
    <property type="match status" value="1"/>
</dbReference>
<feature type="domain" description="ATP-cone" evidence="10">
    <location>
        <begin position="49"/>
        <end position="139"/>
    </location>
</feature>
<keyword evidence="4 9" id="KW-0863">Zinc-finger</keyword>
<dbReference type="GO" id="GO:0005524">
    <property type="term" value="F:ATP binding"/>
    <property type="evidence" value="ECO:0007669"/>
    <property type="project" value="UniProtKB-UniRule"/>
</dbReference>
<comment type="similarity">
    <text evidence="9">Belongs to the NrdR family.</text>
</comment>
<accession>A0A2S9H5N6</accession>
<dbReference type="PROSITE" id="PS51161">
    <property type="entry name" value="ATP_CONE"/>
    <property type="match status" value="1"/>
</dbReference>
<dbReference type="GO" id="GO:0003677">
    <property type="term" value="F:DNA binding"/>
    <property type="evidence" value="ECO:0007669"/>
    <property type="project" value="UniProtKB-KW"/>
</dbReference>
<dbReference type="Pfam" id="PF22811">
    <property type="entry name" value="Zn_ribbon_NrdR"/>
    <property type="match status" value="1"/>
</dbReference>
<sequence length="161" mass="18713">MKCPFCHNDDTQVLDTRVSEEGDAIRRRRRCNKCEKRFTTYERIELAMPYIVKKNGSRCDYDSSKLRASLMLALRKRPVSAPAIDSAIEHIEERLLASGEREILSVQVGELVMHELKRLDKIAYIRFASVYKSFEDVAEFRDMIDEFSPTAHPRKKTSKLV</sequence>
<dbReference type="PANTHER" id="PTHR30455:SF2">
    <property type="entry name" value="TRANSCRIPTIONAL REPRESSOR NRDR"/>
    <property type="match status" value="1"/>
</dbReference>
<name>A0A2S9H5N6_9BURK</name>
<feature type="zinc finger region" evidence="9">
    <location>
        <begin position="3"/>
        <end position="34"/>
    </location>
</feature>
<dbReference type="InterPro" id="IPR003796">
    <property type="entry name" value="RNR_NrdR-like"/>
</dbReference>
<evidence type="ECO:0000256" key="6">
    <source>
        <dbReference type="ARBA" id="ARBA00023015"/>
    </source>
</evidence>
<comment type="function">
    <text evidence="9">Negatively regulates transcription of bacterial ribonucleotide reductase nrd genes and operons by binding to NrdR-boxes.</text>
</comment>
<keyword evidence="1 9" id="KW-0678">Repressor</keyword>
<evidence type="ECO:0000256" key="5">
    <source>
        <dbReference type="ARBA" id="ARBA00022840"/>
    </source>
</evidence>
<evidence type="ECO:0000256" key="2">
    <source>
        <dbReference type="ARBA" id="ARBA00022723"/>
    </source>
</evidence>
<evidence type="ECO:0000256" key="8">
    <source>
        <dbReference type="ARBA" id="ARBA00023163"/>
    </source>
</evidence>
<dbReference type="OrthoDB" id="9807461at2"/>
<evidence type="ECO:0000256" key="9">
    <source>
        <dbReference type="HAMAP-Rule" id="MF_00440"/>
    </source>
</evidence>
<dbReference type="InterPro" id="IPR055173">
    <property type="entry name" value="NrdR-like_N"/>
</dbReference>
<organism evidence="11 12">
    <name type="scientific">Solimicrobium silvestre</name>
    <dbReference type="NCBI Taxonomy" id="2099400"/>
    <lineage>
        <taxon>Bacteria</taxon>
        <taxon>Pseudomonadati</taxon>
        <taxon>Pseudomonadota</taxon>
        <taxon>Betaproteobacteria</taxon>
        <taxon>Burkholderiales</taxon>
        <taxon>Oxalobacteraceae</taxon>
        <taxon>Solimicrobium</taxon>
    </lineage>
</organism>
<dbReference type="Proteomes" id="UP000237839">
    <property type="component" value="Unassembled WGS sequence"/>
</dbReference>
<reference evidence="11 12" key="1">
    <citation type="submission" date="2018-02" db="EMBL/GenBank/DDBJ databases">
        <title>Solimicrobium silvestre gen. nov., sp. nov., isolated from alpine forest soil.</title>
        <authorList>
            <person name="Margesin R."/>
            <person name="Albuquerque L."/>
            <person name="Zhang D.-C."/>
            <person name="Froufe H.J.C."/>
            <person name="Severino R."/>
            <person name="Roxo I."/>
            <person name="Egas C."/>
            <person name="Da Costa M.S."/>
        </authorList>
    </citation>
    <scope>NUCLEOTIDE SEQUENCE [LARGE SCALE GENOMIC DNA]</scope>
    <source>
        <strain evidence="11 12">S20-91</strain>
    </source>
</reference>
<keyword evidence="7 9" id="KW-0238">DNA-binding</keyword>
<evidence type="ECO:0000259" key="10">
    <source>
        <dbReference type="PROSITE" id="PS51161"/>
    </source>
</evidence>
<keyword evidence="8 9" id="KW-0804">Transcription</keyword>
<dbReference type="RefSeq" id="WP_105530151.1">
    <property type="nucleotide sequence ID" value="NZ_PUGF01000001.1"/>
</dbReference>
<keyword evidence="6 9" id="KW-0805">Transcription regulation</keyword>
<protein>
    <recommendedName>
        <fullName evidence="9">Transcriptional repressor NrdR</fullName>
    </recommendedName>
</protein>
<evidence type="ECO:0000256" key="4">
    <source>
        <dbReference type="ARBA" id="ARBA00022771"/>
    </source>
</evidence>
<evidence type="ECO:0000313" key="11">
    <source>
        <dbReference type="EMBL" id="PRC95287.1"/>
    </source>
</evidence>
<gene>
    <name evidence="9" type="primary">nrdR</name>
    <name evidence="11" type="ORF">S2091_0482</name>
</gene>
<evidence type="ECO:0000256" key="3">
    <source>
        <dbReference type="ARBA" id="ARBA00022741"/>
    </source>
</evidence>
<keyword evidence="12" id="KW-1185">Reference proteome</keyword>
<dbReference type="GO" id="GO:0045892">
    <property type="term" value="P:negative regulation of DNA-templated transcription"/>
    <property type="evidence" value="ECO:0007669"/>
    <property type="project" value="UniProtKB-UniRule"/>
</dbReference>
<dbReference type="NCBIfam" id="TIGR00244">
    <property type="entry name" value="transcriptional regulator NrdR"/>
    <property type="match status" value="1"/>
</dbReference>
<dbReference type="GO" id="GO:0008270">
    <property type="term" value="F:zinc ion binding"/>
    <property type="evidence" value="ECO:0007669"/>
    <property type="project" value="UniProtKB-UniRule"/>
</dbReference>
<keyword evidence="5 9" id="KW-0067">ATP-binding</keyword>
<evidence type="ECO:0000256" key="1">
    <source>
        <dbReference type="ARBA" id="ARBA00022491"/>
    </source>
</evidence>
<keyword evidence="3 9" id="KW-0547">Nucleotide-binding</keyword>
<dbReference type="EMBL" id="PUGF01000001">
    <property type="protein sequence ID" value="PRC95287.1"/>
    <property type="molecule type" value="Genomic_DNA"/>
</dbReference>
<keyword evidence="9" id="KW-0862">Zinc</keyword>
<dbReference type="Pfam" id="PF03477">
    <property type="entry name" value="ATP-cone"/>
    <property type="match status" value="1"/>
</dbReference>
<evidence type="ECO:0000256" key="7">
    <source>
        <dbReference type="ARBA" id="ARBA00023125"/>
    </source>
</evidence>
<dbReference type="AlphaFoldDB" id="A0A2S9H5N6"/>
<dbReference type="HAMAP" id="MF_00440">
    <property type="entry name" value="NrdR"/>
    <property type="match status" value="1"/>
</dbReference>
<keyword evidence="2 9" id="KW-0479">Metal-binding</keyword>
<evidence type="ECO:0000313" key="12">
    <source>
        <dbReference type="Proteomes" id="UP000237839"/>
    </source>
</evidence>
<comment type="cofactor">
    <cofactor evidence="9">
        <name>Zn(2+)</name>
        <dbReference type="ChEBI" id="CHEBI:29105"/>
    </cofactor>
    <text evidence="9">Binds 1 zinc ion.</text>
</comment>
<comment type="caution">
    <text evidence="11">The sequence shown here is derived from an EMBL/GenBank/DDBJ whole genome shotgun (WGS) entry which is preliminary data.</text>
</comment>
<dbReference type="InterPro" id="IPR005144">
    <property type="entry name" value="ATP-cone_dom"/>
</dbReference>
<proteinExistence type="inferred from homology"/>